<sequence length="273" mass="31442">MSYSQGQMKQLKSRSQDLRGLFERNITIEYVAEPLKAVSADADISKVLHWMEVKDFDVIGVETNETITGYVERSTLIRSQSGKCGDYQQIFHPKELIAISTPLMKLLPILQKRQRLFVLDCNQVTGIITCGDLQKAPVRMLLFGLVTLLEMNLLRLVRLYYPQDSWQKVLKADRLEAAQKLWRESQERNEATDLLDYLQFCDKRDLVLNHPELLEQLDLKSKRAGERFLKSAEKLRNRLAHAQSLVSGSSWTELISLAEAMEKLLIQCEEIES</sequence>
<keyword evidence="2" id="KW-1185">Reference proteome</keyword>
<evidence type="ECO:0000313" key="1">
    <source>
        <dbReference type="EMBL" id="QXE25243.1"/>
    </source>
</evidence>
<gene>
    <name evidence="1" type="ORF">B6N60_03957</name>
</gene>
<dbReference type="EMBL" id="CP021056">
    <property type="protein sequence ID" value="QXE25243.1"/>
    <property type="molecule type" value="Genomic_DNA"/>
</dbReference>
<accession>A0A975Y6G1</accession>
<organism evidence="1 2">
    <name type="scientific">Richelia sinica FACHB-800</name>
    <dbReference type="NCBI Taxonomy" id="1357546"/>
    <lineage>
        <taxon>Bacteria</taxon>
        <taxon>Bacillati</taxon>
        <taxon>Cyanobacteriota</taxon>
        <taxon>Cyanophyceae</taxon>
        <taxon>Nostocales</taxon>
        <taxon>Nostocaceae</taxon>
        <taxon>Richelia</taxon>
    </lineage>
</organism>
<proteinExistence type="predicted"/>
<dbReference type="KEGG" id="rsin:B6N60_03957"/>
<dbReference type="InterPro" id="IPR046342">
    <property type="entry name" value="CBS_dom_sf"/>
</dbReference>
<protein>
    <recommendedName>
        <fullName evidence="3">CBS domain-containing protein</fullName>
    </recommendedName>
</protein>
<name>A0A975Y6G1_9NOST</name>
<dbReference type="Proteomes" id="UP000683511">
    <property type="component" value="Chromosome"/>
</dbReference>
<evidence type="ECO:0000313" key="2">
    <source>
        <dbReference type="Proteomes" id="UP000683511"/>
    </source>
</evidence>
<evidence type="ECO:0008006" key="3">
    <source>
        <dbReference type="Google" id="ProtNLM"/>
    </source>
</evidence>
<reference evidence="1" key="1">
    <citation type="submission" date="2017-04" db="EMBL/GenBank/DDBJ databases">
        <title>Genome deletions in a multicellular cyanobacterial endosymbiont for morphological adaptation in marine diatoms.</title>
        <authorList>
            <person name="Wang Y."/>
            <person name="Gao H."/>
            <person name="Li R."/>
            <person name="Xu X."/>
        </authorList>
    </citation>
    <scope>NUCLEOTIDE SEQUENCE</scope>
    <source>
        <strain evidence="1">FACHB 800</strain>
    </source>
</reference>
<dbReference type="AlphaFoldDB" id="A0A975Y6G1"/>
<dbReference type="SUPFAM" id="SSF54631">
    <property type="entry name" value="CBS-domain pair"/>
    <property type="match status" value="1"/>
</dbReference>